<evidence type="ECO:0000313" key="8">
    <source>
        <dbReference type="EMBL" id="AJR19456.1"/>
    </source>
</evidence>
<feature type="transmembrane region" description="Helical" evidence="7">
    <location>
        <begin position="73"/>
        <end position="96"/>
    </location>
</feature>
<evidence type="ECO:0000256" key="4">
    <source>
        <dbReference type="ARBA" id="ARBA00022989"/>
    </source>
</evidence>
<dbReference type="GO" id="GO:0005886">
    <property type="term" value="C:plasma membrane"/>
    <property type="evidence" value="ECO:0007669"/>
    <property type="project" value="UniProtKB-SubCell"/>
</dbReference>
<dbReference type="EMBL" id="AASDFP010000158">
    <property type="protein sequence ID" value="EFB2195547.1"/>
    <property type="molecule type" value="Genomic_DNA"/>
</dbReference>
<feature type="transmembrane region" description="Helical" evidence="7">
    <location>
        <begin position="340"/>
        <end position="360"/>
    </location>
</feature>
<evidence type="ECO:0000313" key="10">
    <source>
        <dbReference type="EMBL" id="EFB2195547.1"/>
    </source>
</evidence>
<evidence type="ECO:0000256" key="5">
    <source>
        <dbReference type="ARBA" id="ARBA00023136"/>
    </source>
</evidence>
<keyword evidence="3 7" id="KW-0812">Transmembrane</keyword>
<dbReference type="EMBL" id="KP710597">
    <property type="protein sequence ID" value="AJR19456.1"/>
    <property type="molecule type" value="Genomic_DNA"/>
</dbReference>
<keyword evidence="4 7" id="KW-1133">Transmembrane helix</keyword>
<name>A0A0A8J876_ECOLX</name>
<dbReference type="PANTHER" id="PTHR30250">
    <property type="entry name" value="PST FAMILY PREDICTED COLANIC ACID TRANSPORTER"/>
    <property type="match status" value="1"/>
</dbReference>
<evidence type="ECO:0000256" key="1">
    <source>
        <dbReference type="ARBA" id="ARBA00004651"/>
    </source>
</evidence>
<dbReference type="EMBL" id="AB812048">
    <property type="protein sequence ID" value="BAQ01515.1"/>
    <property type="molecule type" value="Genomic_DNA"/>
</dbReference>
<feature type="transmembrane region" description="Helical" evidence="7">
    <location>
        <begin position="277"/>
        <end position="298"/>
    </location>
</feature>
<protein>
    <recommendedName>
        <fullName evidence="6">Putative O-antigen transporter</fullName>
    </recommendedName>
</protein>
<sequence length="400" mass="46009">MIKKGLIYILINYAIQFLNIFLSLVMMKYLTTAQLGDLTLARTWQQFVDYSHFGARFSLDRFIPLKKEREKKLLVTTVLLTNIIGALTILLVALFFNHSNLTVIILTLCGVFISISNIIKAYYRATNRIDEMLWLVLYSQFFPVLIPLVLYIITHNFDVYIYSSLGCYALAIIRLYRVEKGLKKFLIPKLLLTRLKFLFKPSALLFLNAIFTFLYLVMDRFFIDDSGGREQLGNYSVIIFAFSALMIIPSTCAELLFVKVIRQCSQSGKRLFVKESLIMLVVTLSGVIIANVVMKFFIENFTKYGNLVSELHMATLAVIPFAFTAIYYHVMNGLDLRKQMVCVSGVVCLILMSYYCIPVFANVKFELEDYLYGKLATGWLVLLGYCYFISRAKHLAYNNK</sequence>
<dbReference type="PANTHER" id="PTHR30250:SF11">
    <property type="entry name" value="O-ANTIGEN TRANSPORTER-RELATED"/>
    <property type="match status" value="1"/>
</dbReference>
<accession>A0A0A8J876</accession>
<reference evidence="10 11" key="4">
    <citation type="submission" date="2019-06" db="EMBL/GenBank/DDBJ databases">
        <authorList>
            <consortium name="NARMS: The National Antimicrobial Resistance Monitoring System"/>
        </authorList>
    </citation>
    <scope>NUCLEOTIDE SEQUENCE [LARGE SCALE GENOMIC DNA]</scope>
    <source>
        <strain evidence="10 11">FSIS11921886</strain>
    </source>
</reference>
<organism evidence="9">
    <name type="scientific">Escherichia coli</name>
    <dbReference type="NCBI Taxonomy" id="562"/>
    <lineage>
        <taxon>Bacteria</taxon>
        <taxon>Pseudomonadati</taxon>
        <taxon>Pseudomonadota</taxon>
        <taxon>Gammaproteobacteria</taxon>
        <taxon>Enterobacterales</taxon>
        <taxon>Enterobacteriaceae</taxon>
        <taxon>Escherichia</taxon>
    </lineage>
</organism>
<reference evidence="8" key="2">
    <citation type="submission" date="2015-01" db="EMBL/GenBank/DDBJ databases">
        <authorList>
            <person name="Xiang T."/>
            <person name="Song Y."/>
            <person name="Huang L."/>
            <person name="Wang B."/>
            <person name="Wu P."/>
        </authorList>
    </citation>
    <scope>NUCLEOTIDE SEQUENCE</scope>
    <source>
        <strain evidence="8">H 708b</strain>
    </source>
</reference>
<keyword evidence="5 7" id="KW-0472">Membrane</keyword>
<evidence type="ECO:0000313" key="11">
    <source>
        <dbReference type="Proteomes" id="UP000519859"/>
    </source>
</evidence>
<feature type="transmembrane region" description="Helical" evidence="7">
    <location>
        <begin position="102"/>
        <end position="123"/>
    </location>
</feature>
<evidence type="ECO:0000256" key="6">
    <source>
        <dbReference type="ARBA" id="ARBA00049738"/>
    </source>
</evidence>
<feature type="transmembrane region" description="Helical" evidence="7">
    <location>
        <begin position="372"/>
        <end position="390"/>
    </location>
</feature>
<dbReference type="RefSeq" id="WP_053884261.1">
    <property type="nucleotide sequence ID" value="NZ_BHZP01000056.1"/>
</dbReference>
<feature type="transmembrane region" description="Helical" evidence="7">
    <location>
        <begin position="310"/>
        <end position="328"/>
    </location>
</feature>
<dbReference type="AlphaFoldDB" id="A0A0A8J876"/>
<feature type="transmembrane region" description="Helical" evidence="7">
    <location>
        <begin position="135"/>
        <end position="153"/>
    </location>
</feature>
<feature type="transmembrane region" description="Helical" evidence="7">
    <location>
        <begin position="237"/>
        <end position="257"/>
    </location>
</feature>
<proteinExistence type="predicted"/>
<feature type="transmembrane region" description="Helical" evidence="7">
    <location>
        <begin position="197"/>
        <end position="217"/>
    </location>
</feature>
<evidence type="ECO:0000256" key="2">
    <source>
        <dbReference type="ARBA" id="ARBA00022475"/>
    </source>
</evidence>
<dbReference type="Proteomes" id="UP000519859">
    <property type="component" value="Unassembled WGS sequence"/>
</dbReference>
<reference evidence="8" key="3">
    <citation type="journal article" date="2016" name="PLoS ONE">
        <title>Comparison of O-Antigen Gene Clusters of All O-Serogroups of Escherichia coli and Proposal for Adopting a New Nomenclature for O-Typing.</title>
        <authorList>
            <person name="DebRoy C."/>
            <person name="Fratamico P.M."/>
            <person name="Yan X."/>
            <person name="Baranzoni G."/>
            <person name="Liu Y."/>
            <person name="Needleman D.S."/>
            <person name="Tebbs R."/>
            <person name="O'Connell C.D."/>
            <person name="Allred A."/>
            <person name="Swimley M."/>
            <person name="Mwangi M."/>
            <person name="Kapur V."/>
            <person name="Raygoza Garay J.A."/>
            <person name="Roberts E.L."/>
            <person name="Katani R."/>
        </authorList>
    </citation>
    <scope>NUCLEOTIDE SEQUENCE</scope>
    <source>
        <strain evidence="8">H 708b</strain>
    </source>
</reference>
<comment type="subcellular location">
    <subcellularLocation>
        <location evidence="1">Cell membrane</location>
        <topology evidence="1">Multi-pass membrane protein</topology>
    </subcellularLocation>
</comment>
<reference evidence="9" key="1">
    <citation type="journal article" date="2014" name="DNA Res.">
        <title>A complete view of the genetic diversity of the Escherichia coli O-antigen biosynthesis gene cluster.</title>
        <authorList>
            <person name="Iguchi A."/>
            <person name="Iyoda S."/>
            <person name="Kikuchi T."/>
            <person name="Ogura Y."/>
            <person name="Katsura K."/>
            <person name="Ohnishi M."/>
            <person name="Hayashi T."/>
            <person name="Thomson N.R."/>
        </authorList>
    </citation>
    <scope>NUCLEOTIDE SEQUENCE</scope>
    <source>
        <strain evidence="9">H708b</strain>
    </source>
</reference>
<evidence type="ECO:0000256" key="7">
    <source>
        <dbReference type="SAM" id="Phobius"/>
    </source>
</evidence>
<feature type="transmembrane region" description="Helical" evidence="7">
    <location>
        <begin position="6"/>
        <end position="25"/>
    </location>
</feature>
<gene>
    <name evidence="9" type="primary">wzx</name>
    <name evidence="10" type="ORF">FIJ20_25995</name>
</gene>
<evidence type="ECO:0000313" key="9">
    <source>
        <dbReference type="EMBL" id="BAQ01515.1"/>
    </source>
</evidence>
<keyword evidence="2" id="KW-1003">Cell membrane</keyword>
<dbReference type="InterPro" id="IPR050833">
    <property type="entry name" value="Poly_Biosynth_Transport"/>
</dbReference>
<evidence type="ECO:0000256" key="3">
    <source>
        <dbReference type="ARBA" id="ARBA00022692"/>
    </source>
</evidence>
<feature type="transmembrane region" description="Helical" evidence="7">
    <location>
        <begin position="159"/>
        <end position="176"/>
    </location>
</feature>